<dbReference type="Gene3D" id="1.10.101.10">
    <property type="entry name" value="PGBD-like superfamily/PGBD"/>
    <property type="match status" value="1"/>
</dbReference>
<dbReference type="PANTHER" id="PTHR30582:SF2">
    <property type="entry name" value="L,D-TRANSPEPTIDASE YCIB-RELATED"/>
    <property type="match status" value="1"/>
</dbReference>
<dbReference type="Proteomes" id="UP000064921">
    <property type="component" value="Chromosome"/>
</dbReference>
<dbReference type="PANTHER" id="PTHR30582">
    <property type="entry name" value="L,D-TRANSPEPTIDASE"/>
    <property type="match status" value="1"/>
</dbReference>
<keyword evidence="5 7" id="KW-0573">Peptidoglycan synthesis</keyword>
<dbReference type="Gene3D" id="2.40.440.10">
    <property type="entry name" value="L,D-transpeptidase catalytic domain-like"/>
    <property type="match status" value="1"/>
</dbReference>
<accession>A0A0U3N3A8</accession>
<dbReference type="NCBIfam" id="NF004785">
    <property type="entry name" value="PRK06132.1-2"/>
    <property type="match status" value="1"/>
</dbReference>
<dbReference type="GO" id="GO:0016740">
    <property type="term" value="F:transferase activity"/>
    <property type="evidence" value="ECO:0007669"/>
    <property type="project" value="UniProtKB-KW"/>
</dbReference>
<dbReference type="NCBIfam" id="NF004786">
    <property type="entry name" value="PRK06132.1-3"/>
    <property type="match status" value="1"/>
</dbReference>
<keyword evidence="3" id="KW-0808">Transferase</keyword>
<dbReference type="InterPro" id="IPR005490">
    <property type="entry name" value="LD_TPept_cat_dom"/>
</dbReference>
<dbReference type="SUPFAM" id="SSF141523">
    <property type="entry name" value="L,D-transpeptidase catalytic domain-like"/>
    <property type="match status" value="1"/>
</dbReference>
<dbReference type="EMBL" id="CP013068">
    <property type="protein sequence ID" value="ALV25787.1"/>
    <property type="molecule type" value="Genomic_DNA"/>
</dbReference>
<dbReference type="RefSeq" id="WP_058897778.1">
    <property type="nucleotide sequence ID" value="NZ_CP013068.1"/>
</dbReference>
<feature type="active site" description="Proton donor/acceptor" evidence="7">
    <location>
        <position position="155"/>
    </location>
</feature>
<evidence type="ECO:0000259" key="8">
    <source>
        <dbReference type="PROSITE" id="PS52029"/>
    </source>
</evidence>
<evidence type="ECO:0000256" key="6">
    <source>
        <dbReference type="ARBA" id="ARBA00023316"/>
    </source>
</evidence>
<evidence type="ECO:0000256" key="1">
    <source>
        <dbReference type="ARBA" id="ARBA00004752"/>
    </source>
</evidence>
<organism evidence="9 10">
    <name type="scientific">Pannonibacter phragmitetus</name>
    <dbReference type="NCBI Taxonomy" id="121719"/>
    <lineage>
        <taxon>Bacteria</taxon>
        <taxon>Pseudomonadati</taxon>
        <taxon>Pseudomonadota</taxon>
        <taxon>Alphaproteobacteria</taxon>
        <taxon>Hyphomicrobiales</taxon>
        <taxon>Stappiaceae</taxon>
        <taxon>Pannonibacter</taxon>
    </lineage>
</organism>
<dbReference type="eggNOG" id="COG3409">
    <property type="taxonomic scope" value="Bacteria"/>
</dbReference>
<dbReference type="InterPro" id="IPR038063">
    <property type="entry name" value="Transpep_catalytic_dom"/>
</dbReference>
<gene>
    <name evidence="9" type="ORF">APZ00_00745</name>
</gene>
<dbReference type="Pfam" id="PF01471">
    <property type="entry name" value="PG_binding_1"/>
    <property type="match status" value="1"/>
</dbReference>
<evidence type="ECO:0000256" key="7">
    <source>
        <dbReference type="PROSITE-ProRule" id="PRU01373"/>
    </source>
</evidence>
<dbReference type="InterPro" id="IPR002477">
    <property type="entry name" value="Peptidoglycan-bd-like"/>
</dbReference>
<evidence type="ECO:0000256" key="3">
    <source>
        <dbReference type="ARBA" id="ARBA00022679"/>
    </source>
</evidence>
<dbReference type="STRING" id="121719.APZ00_00745"/>
<keyword evidence="4 7" id="KW-0133">Cell shape</keyword>
<comment type="similarity">
    <text evidence="2">Belongs to the YkuD family.</text>
</comment>
<comment type="pathway">
    <text evidence="1 7">Cell wall biogenesis; peptidoglycan biosynthesis.</text>
</comment>
<protein>
    <recommendedName>
        <fullName evidence="8">L,D-TPase catalytic domain-containing protein</fullName>
    </recommendedName>
</protein>
<dbReference type="UniPathway" id="UPA00219"/>
<evidence type="ECO:0000256" key="4">
    <source>
        <dbReference type="ARBA" id="ARBA00022960"/>
    </source>
</evidence>
<keyword evidence="10" id="KW-1185">Reference proteome</keyword>
<dbReference type="InterPro" id="IPR016915">
    <property type="entry name" value="UCP029342"/>
</dbReference>
<evidence type="ECO:0000256" key="5">
    <source>
        <dbReference type="ARBA" id="ARBA00022984"/>
    </source>
</evidence>
<dbReference type="InterPro" id="IPR050979">
    <property type="entry name" value="LD-transpeptidase"/>
</dbReference>
<dbReference type="PROSITE" id="PS52029">
    <property type="entry name" value="LD_TPASE"/>
    <property type="match status" value="1"/>
</dbReference>
<dbReference type="Pfam" id="PF03734">
    <property type="entry name" value="YkuD"/>
    <property type="match status" value="1"/>
</dbReference>
<evidence type="ECO:0000313" key="9">
    <source>
        <dbReference type="EMBL" id="ALV25787.1"/>
    </source>
</evidence>
<dbReference type="eggNOG" id="COG1376">
    <property type="taxonomic scope" value="Bacteria"/>
</dbReference>
<dbReference type="GO" id="GO:0071972">
    <property type="term" value="F:peptidoglycan L,D-transpeptidase activity"/>
    <property type="evidence" value="ECO:0007669"/>
    <property type="project" value="TreeGrafter"/>
</dbReference>
<feature type="active site" description="Nucleophile" evidence="7">
    <location>
        <position position="168"/>
    </location>
</feature>
<evidence type="ECO:0000313" key="10">
    <source>
        <dbReference type="Proteomes" id="UP000064921"/>
    </source>
</evidence>
<dbReference type="GO" id="GO:0008360">
    <property type="term" value="P:regulation of cell shape"/>
    <property type="evidence" value="ECO:0007669"/>
    <property type="project" value="UniProtKB-UniRule"/>
</dbReference>
<proteinExistence type="inferred from homology"/>
<dbReference type="PIRSF" id="PIRSF029342">
    <property type="entry name" value="UCP029342_ErfK/YbiS/YcfS/YnhG"/>
    <property type="match status" value="1"/>
</dbReference>
<dbReference type="KEGG" id="pphr:APZ00_00745"/>
<name>A0A0U3N3A8_9HYPH</name>
<reference evidence="9 10" key="1">
    <citation type="submission" date="2015-10" db="EMBL/GenBank/DDBJ databases">
        <title>The world's first case of liver abscess caused by Pannonibacter phragmitetus.</title>
        <authorList>
            <person name="Ming D."/>
            <person name="Wang M."/>
            <person name="Zhou Y."/>
            <person name="Jiang T."/>
            <person name="Hu S."/>
        </authorList>
    </citation>
    <scope>NUCLEOTIDE SEQUENCE [LARGE SCALE GENOMIC DNA]</scope>
    <source>
        <strain evidence="9 10">31801</strain>
    </source>
</reference>
<dbReference type="InterPro" id="IPR036366">
    <property type="entry name" value="PGBDSf"/>
</dbReference>
<dbReference type="AlphaFoldDB" id="A0A0U3N3A8"/>
<dbReference type="GO" id="GO:0071555">
    <property type="term" value="P:cell wall organization"/>
    <property type="evidence" value="ECO:0007669"/>
    <property type="project" value="UniProtKB-UniRule"/>
</dbReference>
<dbReference type="GO" id="GO:0005576">
    <property type="term" value="C:extracellular region"/>
    <property type="evidence" value="ECO:0007669"/>
    <property type="project" value="TreeGrafter"/>
</dbReference>
<dbReference type="InterPro" id="IPR036365">
    <property type="entry name" value="PGBD-like_sf"/>
</dbReference>
<keyword evidence="6 7" id="KW-0961">Cell wall biogenesis/degradation</keyword>
<dbReference type="GO" id="GO:0018104">
    <property type="term" value="P:peptidoglycan-protein cross-linking"/>
    <property type="evidence" value="ECO:0007669"/>
    <property type="project" value="TreeGrafter"/>
</dbReference>
<dbReference type="CDD" id="cd16913">
    <property type="entry name" value="YkuD_like"/>
    <property type="match status" value="1"/>
</dbReference>
<dbReference type="SUPFAM" id="SSF47090">
    <property type="entry name" value="PGBD-like"/>
    <property type="match status" value="1"/>
</dbReference>
<sequence length="450" mass="48318">MVMETATGLVDGGAMRERIWRVALMTGCALAMMHFAVPQARAEGPAGLKQIAGLAKPAEASMTAGAAETLQGAVEISDPEHPMQIVVSLREQNLKVYRGLELVTSTPVSSGKTGHSTPTGVFSILEKRRKHFSNLYDNAPMPYMQRLTWSGIALHEGKLPGYPASHGCVRMPMRFAQDLFTMTRHGMHVVITDGESLPAAITHSALPQPYQPGTAVASLDESILPEGQGLRGSIMTDSGTGSIVTGSIEPQTPAQGAAAADFGTPLRMIILPRPSGREIHDLQAMLNRLGFEAGPVDGVMGRKTREAIRLFQQGYELPVTGNYSLSLLKRVYREAGEDLPLNAELRIRAKFKDIYQAGVTLKDPKAPIGTVIFTALGFKPGDSETGWMAVVAEEAEGMTPARILDRVDMPAKVRKEVGAMLTPGSSLIVTDRSFLRNTGLGTDFVVTTAK</sequence>
<feature type="domain" description="L,D-TPase catalytic" evidence="8">
    <location>
        <begin position="83"/>
        <end position="192"/>
    </location>
</feature>
<evidence type="ECO:0000256" key="2">
    <source>
        <dbReference type="ARBA" id="ARBA00005992"/>
    </source>
</evidence>